<dbReference type="Proteomes" id="UP000504606">
    <property type="component" value="Unplaced"/>
</dbReference>
<name>A0A6J1SI03_FRAOC</name>
<dbReference type="GO" id="GO:0008010">
    <property type="term" value="F:structural constituent of chitin-based larval cuticle"/>
    <property type="evidence" value="ECO:0007669"/>
    <property type="project" value="TreeGrafter"/>
</dbReference>
<dbReference type="GO" id="GO:0062129">
    <property type="term" value="C:chitin-based extracellular matrix"/>
    <property type="evidence" value="ECO:0007669"/>
    <property type="project" value="TreeGrafter"/>
</dbReference>
<dbReference type="InterPro" id="IPR004145">
    <property type="entry name" value="DUF243"/>
</dbReference>
<feature type="domain" description="DUF243" evidence="2">
    <location>
        <begin position="176"/>
        <end position="267"/>
    </location>
</feature>
<dbReference type="GO" id="GO:0040003">
    <property type="term" value="P:chitin-based cuticle development"/>
    <property type="evidence" value="ECO:0007669"/>
    <property type="project" value="TreeGrafter"/>
</dbReference>
<evidence type="ECO:0000256" key="1">
    <source>
        <dbReference type="SAM" id="MobiDB-lite"/>
    </source>
</evidence>
<feature type="region of interest" description="Disordered" evidence="1">
    <location>
        <begin position="376"/>
        <end position="395"/>
    </location>
</feature>
<dbReference type="RefSeq" id="XP_026280338.2">
    <property type="nucleotide sequence ID" value="XM_026424553.2"/>
</dbReference>
<dbReference type="Pfam" id="PF03103">
    <property type="entry name" value="DUF243"/>
    <property type="match status" value="1"/>
</dbReference>
<evidence type="ECO:0000313" key="3">
    <source>
        <dbReference type="Proteomes" id="UP000504606"/>
    </source>
</evidence>
<evidence type="ECO:0000259" key="2">
    <source>
        <dbReference type="SMART" id="SM00690"/>
    </source>
</evidence>
<feature type="compositionally biased region" description="Basic and acidic residues" evidence="1">
    <location>
        <begin position="379"/>
        <end position="393"/>
    </location>
</feature>
<dbReference type="AlphaFoldDB" id="A0A6J1SI03"/>
<gene>
    <name evidence="4" type="primary">LOC113207832</name>
</gene>
<evidence type="ECO:0000313" key="4">
    <source>
        <dbReference type="RefSeq" id="XP_026280338.2"/>
    </source>
</evidence>
<sequence>MLQPANTGAMYLRADPEPSSRAMRKCIDGHAVALMPEAQAMTSGLATTVTPNTVETTESPPPASTTQDSLEAATTLLPPVPEVAASSAAPPPVATPSMTYAARDAVADAIREEGRSIEQQRREVEDSLNELFTRASSRFGRYAAGFPQVQARSLFNRRMSLVPPPPPPPLPYEMPPEVSKDVYIHLAADERAPTMPAPPSLPPRKHYKIIVIKPPTPSPPVETTTRRVDVETLIYVLVPKGEVPAPPTTTPRPPSKHEVFFIRYKAPVDNKTASVGRDTEAEPSFVLDTSTTTSTTKPPTMFPDYANLIDLRSSSSEISERNTPSDEDENELDGTVGDSDAINDLLSVSTDDIVRSWRRADGDIHFDADLKRIARSHSSHAESVSKDVSKGDAMDSAEDAVQEATSPPARCRQYATAEDLNAALDVGDEEGKRVQGAPDFDAVLQGKAHYGGNAEIAEICAEKSASEPFAIRNVLAPPAELKHLEDDSENQRRVDVTPKAKFSARYSSSLVF</sequence>
<dbReference type="SMART" id="SM00690">
    <property type="entry name" value="DM5"/>
    <property type="match status" value="1"/>
</dbReference>
<dbReference type="KEGG" id="foc:113207832"/>
<organism evidence="3 4">
    <name type="scientific">Frankliniella occidentalis</name>
    <name type="common">Western flower thrips</name>
    <name type="synonym">Euthrips occidentalis</name>
    <dbReference type="NCBI Taxonomy" id="133901"/>
    <lineage>
        <taxon>Eukaryota</taxon>
        <taxon>Metazoa</taxon>
        <taxon>Ecdysozoa</taxon>
        <taxon>Arthropoda</taxon>
        <taxon>Hexapoda</taxon>
        <taxon>Insecta</taxon>
        <taxon>Pterygota</taxon>
        <taxon>Neoptera</taxon>
        <taxon>Paraneoptera</taxon>
        <taxon>Thysanoptera</taxon>
        <taxon>Terebrantia</taxon>
        <taxon>Thripoidea</taxon>
        <taxon>Thripidae</taxon>
        <taxon>Frankliniella</taxon>
    </lineage>
</organism>
<keyword evidence="3" id="KW-1185">Reference proteome</keyword>
<dbReference type="PANTHER" id="PTHR31927">
    <property type="entry name" value="FI07246P-RELATED-RELATED"/>
    <property type="match status" value="1"/>
</dbReference>
<dbReference type="PANTHER" id="PTHR31927:SF2">
    <property type="entry name" value="FI07246P-RELATED"/>
    <property type="match status" value="1"/>
</dbReference>
<reference evidence="4" key="1">
    <citation type="submission" date="2025-08" db="UniProtKB">
        <authorList>
            <consortium name="RefSeq"/>
        </authorList>
    </citation>
    <scope>IDENTIFICATION</scope>
    <source>
        <tissue evidence="4">Whole organism</tissue>
    </source>
</reference>
<accession>A0A6J1SI03</accession>
<feature type="region of interest" description="Disordered" evidence="1">
    <location>
        <begin position="315"/>
        <end position="340"/>
    </location>
</feature>
<dbReference type="GeneID" id="113207832"/>
<protein>
    <submittedName>
        <fullName evidence="4">Uncharacterized protein LOC113207832</fullName>
    </submittedName>
</protein>
<proteinExistence type="predicted"/>